<comment type="caution">
    <text evidence="4">The sequence shown here is derived from an EMBL/GenBank/DDBJ whole genome shotgun (WGS) entry which is preliminary data.</text>
</comment>
<sequence length="516" mass="57053">MNGPDYDPYYGLEARASQAQAADQAPYDESNLLSHQVRTAESFAPLPVYGENTRVEGEVGEDSTDMIKPDEVGSDILADDKDWMDWINYGESIHSSTEQTSQDTLASTREAGFAETPRWQRHPNKTCPGTITLSSSLQASSEPEPTPNPLLSSNSLPASRVPEPTLNPLLLVGDQFPQFLNTTNEDFLLSPLQTPIVPSAYNHAENGFLEGAIDLTRPASPEDDYCSLQRSADQSQFFAPSRMDYCPPSAAASRNIELLPSSIELRLAHRPRHLKTSEELTRTVSPLAEALQDRGDHEQSPPLLRLDNQYKGVQRQRSWSCRDIEQVVELDTVMDVSHGLIKQGKYPQPPVMRPPEINVPPAETTQQSTLDPRLTRGLSSADNSLLSPYSTTPYSPFLAPLDSHESIRFYTRSTSNPTTPGATTTTSSRIVPLSSPPSPSPSISSVRSLDSALQCPVCHKDISNSKKYKDRKSNLRRHMRVKHGHGPKPTCSEPGCGKVFERSDALAKHRKNHHRL</sequence>
<evidence type="ECO:0000313" key="5">
    <source>
        <dbReference type="Proteomes" id="UP001590950"/>
    </source>
</evidence>
<dbReference type="Gene3D" id="3.30.160.60">
    <property type="entry name" value="Classic Zinc Finger"/>
    <property type="match status" value="1"/>
</dbReference>
<feature type="domain" description="C2H2-type" evidence="3">
    <location>
        <begin position="489"/>
        <end position="516"/>
    </location>
</feature>
<dbReference type="InterPro" id="IPR036236">
    <property type="entry name" value="Znf_C2H2_sf"/>
</dbReference>
<dbReference type="SUPFAM" id="SSF57667">
    <property type="entry name" value="beta-beta-alpha zinc fingers"/>
    <property type="match status" value="1"/>
</dbReference>
<accession>A0ABR4A8J3</accession>
<reference evidence="4 5" key="1">
    <citation type="submission" date="2024-09" db="EMBL/GenBank/DDBJ databases">
        <title>Rethinking Asexuality: The Enigmatic Case of Functional Sexual Genes in Lepraria (Stereocaulaceae).</title>
        <authorList>
            <person name="Doellman M."/>
            <person name="Sun Y."/>
            <person name="Barcenas-Pena A."/>
            <person name="Lumbsch H.T."/>
            <person name="Grewe F."/>
        </authorList>
    </citation>
    <scope>NUCLEOTIDE SEQUENCE [LARGE SCALE GENOMIC DNA]</scope>
    <source>
        <strain evidence="4 5">Mercado 3170</strain>
    </source>
</reference>
<evidence type="ECO:0000313" key="4">
    <source>
        <dbReference type="EMBL" id="KAL2041814.1"/>
    </source>
</evidence>
<dbReference type="InterPro" id="IPR013087">
    <property type="entry name" value="Znf_C2H2_type"/>
</dbReference>
<keyword evidence="1" id="KW-0862">Zinc</keyword>
<keyword evidence="1" id="KW-0863">Zinc-finger</keyword>
<dbReference type="PROSITE" id="PS50157">
    <property type="entry name" value="ZINC_FINGER_C2H2_2"/>
    <property type="match status" value="1"/>
</dbReference>
<dbReference type="SMART" id="SM00355">
    <property type="entry name" value="ZnF_C2H2"/>
    <property type="match status" value="2"/>
</dbReference>
<evidence type="ECO:0000259" key="3">
    <source>
        <dbReference type="PROSITE" id="PS50157"/>
    </source>
</evidence>
<dbReference type="PROSITE" id="PS00028">
    <property type="entry name" value="ZINC_FINGER_C2H2_1"/>
    <property type="match status" value="1"/>
</dbReference>
<feature type="region of interest" description="Disordered" evidence="2">
    <location>
        <begin position="114"/>
        <end position="159"/>
    </location>
</feature>
<gene>
    <name evidence="4" type="ORF">N7G274_005598</name>
</gene>
<keyword evidence="5" id="KW-1185">Reference proteome</keyword>
<evidence type="ECO:0000256" key="2">
    <source>
        <dbReference type="SAM" id="MobiDB-lite"/>
    </source>
</evidence>
<feature type="compositionally biased region" description="Low complexity" evidence="2">
    <location>
        <begin position="413"/>
        <end position="433"/>
    </location>
</feature>
<feature type="region of interest" description="Disordered" evidence="2">
    <location>
        <begin position="344"/>
        <end position="371"/>
    </location>
</feature>
<keyword evidence="1" id="KW-0479">Metal-binding</keyword>
<dbReference type="Proteomes" id="UP001590950">
    <property type="component" value="Unassembled WGS sequence"/>
</dbReference>
<organism evidence="4 5">
    <name type="scientific">Stereocaulon virgatum</name>
    <dbReference type="NCBI Taxonomy" id="373712"/>
    <lineage>
        <taxon>Eukaryota</taxon>
        <taxon>Fungi</taxon>
        <taxon>Dikarya</taxon>
        <taxon>Ascomycota</taxon>
        <taxon>Pezizomycotina</taxon>
        <taxon>Lecanoromycetes</taxon>
        <taxon>OSLEUM clade</taxon>
        <taxon>Lecanoromycetidae</taxon>
        <taxon>Lecanorales</taxon>
        <taxon>Lecanorineae</taxon>
        <taxon>Stereocaulaceae</taxon>
        <taxon>Stereocaulon</taxon>
    </lineage>
</organism>
<proteinExistence type="predicted"/>
<name>A0ABR4A8J3_9LECA</name>
<evidence type="ECO:0000256" key="1">
    <source>
        <dbReference type="PROSITE-ProRule" id="PRU00042"/>
    </source>
</evidence>
<feature type="compositionally biased region" description="Polar residues" evidence="2">
    <location>
        <begin position="127"/>
        <end position="139"/>
    </location>
</feature>
<protein>
    <recommendedName>
        <fullName evidence="3">C2H2-type domain-containing protein</fullName>
    </recommendedName>
</protein>
<dbReference type="EMBL" id="JBEFKJ010000016">
    <property type="protein sequence ID" value="KAL2041814.1"/>
    <property type="molecule type" value="Genomic_DNA"/>
</dbReference>
<feature type="region of interest" description="Disordered" evidence="2">
    <location>
        <begin position="411"/>
        <end position="446"/>
    </location>
</feature>